<accession>A0A699JE32</accession>
<dbReference type="AlphaFoldDB" id="A0A699JE32"/>
<proteinExistence type="predicted"/>
<name>A0A699JE32_TANCI</name>
<gene>
    <name evidence="2" type="ORF">Tci_603089</name>
</gene>
<feature type="region of interest" description="Disordered" evidence="1">
    <location>
        <begin position="1"/>
        <end position="21"/>
    </location>
</feature>
<sequence>MSDAEHSTVTYTSISSDDRSSDVASLGVIVFGYDGLPMMLEDPSAYVKVAMQGPPPPDFVLEPVYAEFMPHEDDVFLAEEQPLPAAVSPTADSLGYITKSGLEEKPKEEDDEDPKEGPADYPTHRDDDKVEEESFGDDADDEGEDEKEEEEEHLAPADSIPPPTYPTTARIPSPSPSPLTS</sequence>
<feature type="compositionally biased region" description="Acidic residues" evidence="1">
    <location>
        <begin position="129"/>
        <end position="152"/>
    </location>
</feature>
<protein>
    <submittedName>
        <fullName evidence="2">Uncharacterized protein</fullName>
    </submittedName>
</protein>
<dbReference type="EMBL" id="BKCJ010402527">
    <property type="protein sequence ID" value="GFA31117.1"/>
    <property type="molecule type" value="Genomic_DNA"/>
</dbReference>
<evidence type="ECO:0000256" key="1">
    <source>
        <dbReference type="SAM" id="MobiDB-lite"/>
    </source>
</evidence>
<feature type="compositionally biased region" description="Basic and acidic residues" evidence="1">
    <location>
        <begin position="115"/>
        <end position="128"/>
    </location>
</feature>
<organism evidence="2">
    <name type="scientific">Tanacetum cinerariifolium</name>
    <name type="common">Dalmatian daisy</name>
    <name type="synonym">Chrysanthemum cinerariifolium</name>
    <dbReference type="NCBI Taxonomy" id="118510"/>
    <lineage>
        <taxon>Eukaryota</taxon>
        <taxon>Viridiplantae</taxon>
        <taxon>Streptophyta</taxon>
        <taxon>Embryophyta</taxon>
        <taxon>Tracheophyta</taxon>
        <taxon>Spermatophyta</taxon>
        <taxon>Magnoliopsida</taxon>
        <taxon>eudicotyledons</taxon>
        <taxon>Gunneridae</taxon>
        <taxon>Pentapetalae</taxon>
        <taxon>asterids</taxon>
        <taxon>campanulids</taxon>
        <taxon>Asterales</taxon>
        <taxon>Asteraceae</taxon>
        <taxon>Asteroideae</taxon>
        <taxon>Anthemideae</taxon>
        <taxon>Anthemidinae</taxon>
        <taxon>Tanacetum</taxon>
    </lineage>
</organism>
<reference evidence="2" key="1">
    <citation type="journal article" date="2019" name="Sci. Rep.">
        <title>Draft genome of Tanacetum cinerariifolium, the natural source of mosquito coil.</title>
        <authorList>
            <person name="Yamashiro T."/>
            <person name="Shiraishi A."/>
            <person name="Satake H."/>
            <person name="Nakayama K."/>
        </authorList>
    </citation>
    <scope>NUCLEOTIDE SEQUENCE</scope>
</reference>
<feature type="region of interest" description="Disordered" evidence="1">
    <location>
        <begin position="79"/>
        <end position="181"/>
    </location>
</feature>
<comment type="caution">
    <text evidence="2">The sequence shown here is derived from an EMBL/GenBank/DDBJ whole genome shotgun (WGS) entry which is preliminary data.</text>
</comment>
<evidence type="ECO:0000313" key="2">
    <source>
        <dbReference type="EMBL" id="GFA31117.1"/>
    </source>
</evidence>